<dbReference type="VEuPathDB" id="TriTrypDB:C3747_78g136"/>
<gene>
    <name evidence="1" type="ORF">C3747_78g136</name>
</gene>
<dbReference type="VEuPathDB" id="TriTrypDB:ECC02_002489"/>
<organism evidence="1 2">
    <name type="scientific">Trypanosoma cruzi</name>
    <dbReference type="NCBI Taxonomy" id="5693"/>
    <lineage>
        <taxon>Eukaryota</taxon>
        <taxon>Discoba</taxon>
        <taxon>Euglenozoa</taxon>
        <taxon>Kinetoplastea</taxon>
        <taxon>Metakinetoplastina</taxon>
        <taxon>Trypanosomatida</taxon>
        <taxon>Trypanosomatidae</taxon>
        <taxon>Trypanosoma</taxon>
        <taxon>Schizotrypanum</taxon>
    </lineage>
</organism>
<dbReference type="VEuPathDB" id="TriTrypDB:TcBrA4_0067110"/>
<protein>
    <submittedName>
        <fullName evidence="1">Uncharacterized protein</fullName>
    </submittedName>
</protein>
<dbReference type="VEuPathDB" id="TriTrypDB:C4B63_41g260"/>
<dbReference type="EMBL" id="PRFC01000078">
    <property type="protein sequence ID" value="PWV09545.1"/>
    <property type="molecule type" value="Genomic_DNA"/>
</dbReference>
<dbReference type="VEuPathDB" id="TriTrypDB:TcCL_ESM02358"/>
<dbReference type="VEuPathDB" id="TriTrypDB:TcCLB.508593.30"/>
<comment type="caution">
    <text evidence="1">The sequence shown here is derived from an EMBL/GenBank/DDBJ whole genome shotgun (WGS) entry which is preliminary data.</text>
</comment>
<dbReference type="VEuPathDB" id="TriTrypDB:BCY84_04951"/>
<dbReference type="VEuPathDB" id="TriTrypDB:TcCLB.507997.40"/>
<dbReference type="VEuPathDB" id="TriTrypDB:TcG_02329"/>
<evidence type="ECO:0000313" key="2">
    <source>
        <dbReference type="Proteomes" id="UP000246078"/>
    </source>
</evidence>
<accession>A0A2V2WMQ3</accession>
<sequence>MKWSAVCLLKRDFDAWAYSINWPQRKSHLPLLGSVSLTVEDIKFAYNAWCLLRLAMFFGTGHPKILSPLVNTTPSMDIMYGGNRCFTCMQKSGQAFRDTSQKWLSPPLILMHSQYKAFHGEKSFARRGKGAQAMRTVTVVWRLCLGWRMGCLRMLFHSVTTAFIYPNMDRLAPYR</sequence>
<dbReference type="Proteomes" id="UP000246078">
    <property type="component" value="Unassembled WGS sequence"/>
</dbReference>
<proteinExistence type="predicted"/>
<name>A0A2V2WMQ3_TRYCR</name>
<dbReference type="VEuPathDB" id="TriTrypDB:TCSYLVIO_006895"/>
<reference evidence="1 2" key="1">
    <citation type="journal article" date="2018" name="Microb. Genom.">
        <title>Expanding an expanded genome: long-read sequencing of Trypanosoma cruzi.</title>
        <authorList>
            <person name="Berna L."/>
            <person name="Rodriguez M."/>
            <person name="Chiribao M.L."/>
            <person name="Parodi-Talice A."/>
            <person name="Pita S."/>
            <person name="Rijo G."/>
            <person name="Alvarez-Valin F."/>
            <person name="Robello C."/>
        </authorList>
    </citation>
    <scope>NUCLEOTIDE SEQUENCE [LARGE SCALE GENOMIC DNA]</scope>
    <source>
        <strain evidence="1 2">TCC</strain>
    </source>
</reference>
<dbReference type="VEuPathDB" id="TriTrypDB:TCDM_04965"/>
<dbReference type="AlphaFoldDB" id="A0A2V2WMQ3"/>
<dbReference type="VEuPathDB" id="TriTrypDB:Tc_MARK_5649"/>
<evidence type="ECO:0000313" key="1">
    <source>
        <dbReference type="EMBL" id="PWV09545.1"/>
    </source>
</evidence>